<dbReference type="EMBL" id="LGTL01000001">
    <property type="protein sequence ID" value="KPA86021.1"/>
    <property type="molecule type" value="Genomic_DNA"/>
</dbReference>
<dbReference type="RefSeq" id="XP_015664460.1">
    <property type="nucleotide sequence ID" value="XM_015796452.1"/>
</dbReference>
<comment type="caution">
    <text evidence="8">The sequence shown here is derived from an EMBL/GenBank/DDBJ whole genome shotgun (WGS) entry which is preliminary data.</text>
</comment>
<dbReference type="InterPro" id="IPR045313">
    <property type="entry name" value="CBR1-like"/>
</dbReference>
<protein>
    <submittedName>
        <fullName evidence="8">Putative short chain dehydrogenase</fullName>
    </submittedName>
</protein>
<dbReference type="GeneID" id="26900598"/>
<dbReference type="CDD" id="cd05324">
    <property type="entry name" value="carb_red_PTCR-like_SDR_c"/>
    <property type="match status" value="1"/>
</dbReference>
<dbReference type="InterPro" id="IPR036291">
    <property type="entry name" value="NAD(P)-bd_dom_sf"/>
</dbReference>
<dbReference type="GeneID" id="26900597"/>
<dbReference type="GeneID" id="26900596"/>
<evidence type="ECO:0000256" key="4">
    <source>
        <dbReference type="RuleBase" id="RU000363"/>
    </source>
</evidence>
<dbReference type="OMA" id="SWGAKVW"/>
<sequence>MKAVFITGGNRGIGLETARQMGKLGYHVIISARKEEDAKKAVADLFHDGLKVDYVIMDTEDTAAVEKAAAEVSKLVNGVLDALINNAGCACPCGDKNTANLEDMRKCFEVNVIGTANVTNHFLEMVKKAPAGRIVNVSSIMGSFATTFIGFEYAPYTISKAALNMYTVKLAAALKDTNVKVNCGHPGWVKTEMGGPNAELEVTEGAETSVYLATLPADGPTGGYFHKKDSLPW</sequence>
<dbReference type="AlphaFoldDB" id="A0A0M9GA23"/>
<dbReference type="SUPFAM" id="SSF51735">
    <property type="entry name" value="NAD(P)-binding Rossmann-fold domains"/>
    <property type="match status" value="1"/>
</dbReference>
<evidence type="ECO:0000313" key="6">
    <source>
        <dbReference type="EMBL" id="KPA86018.1"/>
    </source>
</evidence>
<dbReference type="InterPro" id="IPR051468">
    <property type="entry name" value="Fungal_SecMetab_SDRs"/>
</dbReference>
<evidence type="ECO:0000313" key="9">
    <source>
        <dbReference type="EMBL" id="KPA86021.1"/>
    </source>
</evidence>
<dbReference type="InterPro" id="IPR020904">
    <property type="entry name" value="Sc_DH/Rdtase_CS"/>
</dbReference>
<dbReference type="EMBL" id="LGTL01000001">
    <property type="protein sequence ID" value="KPA86020.1"/>
    <property type="molecule type" value="Genomic_DNA"/>
</dbReference>
<dbReference type="SMART" id="SM00822">
    <property type="entry name" value="PKS_KR"/>
    <property type="match status" value="1"/>
</dbReference>
<name>A0A0M9GA23_LEPPY</name>
<evidence type="ECO:0000313" key="7">
    <source>
        <dbReference type="EMBL" id="KPA86019.1"/>
    </source>
</evidence>
<dbReference type="RefSeq" id="XP_015664457.1">
    <property type="nucleotide sequence ID" value="XM_015796449.1"/>
</dbReference>
<feature type="domain" description="Ketoreductase" evidence="5">
    <location>
        <begin position="2"/>
        <end position="191"/>
    </location>
</feature>
<comment type="similarity">
    <text evidence="1 4">Belongs to the short-chain dehydrogenases/reductases (SDR) family.</text>
</comment>
<dbReference type="VEuPathDB" id="TriTrypDB:LpyrH10_01_2970"/>
<keyword evidence="3" id="KW-0560">Oxidoreductase</keyword>
<dbReference type="RefSeq" id="XP_015664461.1">
    <property type="nucleotide sequence ID" value="XM_015796453.1"/>
</dbReference>
<gene>
    <name evidence="6" type="ORF">ABB37_00297</name>
    <name evidence="7" type="ORF">ABB37_00298</name>
    <name evidence="8" type="ORF">ABB37_00299</name>
    <name evidence="9" type="ORF">ABB37_00300</name>
    <name evidence="10" type="ORF">ABB37_00301</name>
</gene>
<dbReference type="GO" id="GO:0005737">
    <property type="term" value="C:cytoplasm"/>
    <property type="evidence" value="ECO:0007669"/>
    <property type="project" value="TreeGrafter"/>
</dbReference>
<dbReference type="GeneID" id="26900595"/>
<evidence type="ECO:0000256" key="3">
    <source>
        <dbReference type="ARBA" id="ARBA00023002"/>
    </source>
</evidence>
<keyword evidence="11" id="KW-1185">Reference proteome</keyword>
<dbReference type="OrthoDB" id="5296at2759"/>
<dbReference type="Gene3D" id="3.40.50.720">
    <property type="entry name" value="NAD(P)-binding Rossmann-like Domain"/>
    <property type="match status" value="1"/>
</dbReference>
<dbReference type="VEuPathDB" id="TriTrypDB:LpyrH10_01_2990"/>
<dbReference type="Pfam" id="PF00106">
    <property type="entry name" value="adh_short"/>
    <property type="match status" value="1"/>
</dbReference>
<evidence type="ECO:0000259" key="5">
    <source>
        <dbReference type="SMART" id="SM00822"/>
    </source>
</evidence>
<dbReference type="GO" id="GO:0016616">
    <property type="term" value="F:oxidoreductase activity, acting on the CH-OH group of donors, NAD or NADP as acceptor"/>
    <property type="evidence" value="ECO:0007669"/>
    <property type="project" value="InterPro"/>
</dbReference>
<dbReference type="InterPro" id="IPR002347">
    <property type="entry name" value="SDR_fam"/>
</dbReference>
<dbReference type="PRINTS" id="PR00080">
    <property type="entry name" value="SDRFAMILY"/>
</dbReference>
<dbReference type="GeneID" id="26900599"/>
<dbReference type="RefSeq" id="XP_015664458.1">
    <property type="nucleotide sequence ID" value="XM_015796450.1"/>
</dbReference>
<organism evidence="8 11">
    <name type="scientific">Leptomonas pyrrhocoris</name>
    <name type="common">Firebug parasite</name>
    <dbReference type="NCBI Taxonomy" id="157538"/>
    <lineage>
        <taxon>Eukaryota</taxon>
        <taxon>Discoba</taxon>
        <taxon>Euglenozoa</taxon>
        <taxon>Kinetoplastea</taxon>
        <taxon>Metakinetoplastina</taxon>
        <taxon>Trypanosomatida</taxon>
        <taxon>Trypanosomatidae</taxon>
        <taxon>Leishmaniinae</taxon>
        <taxon>Leptomonas</taxon>
    </lineage>
</organism>
<dbReference type="EMBL" id="LGTL01000001">
    <property type="protein sequence ID" value="KPA86019.1"/>
    <property type="molecule type" value="Genomic_DNA"/>
</dbReference>
<proteinExistence type="inferred from homology"/>
<accession>A0A0M9GA23</accession>
<dbReference type="EMBL" id="LGTL01000001">
    <property type="protein sequence ID" value="KPA86018.1"/>
    <property type="molecule type" value="Genomic_DNA"/>
</dbReference>
<evidence type="ECO:0000313" key="10">
    <source>
        <dbReference type="EMBL" id="KPA86022.1"/>
    </source>
</evidence>
<dbReference type="VEuPathDB" id="TriTrypDB:LpyrH10_01_3010"/>
<dbReference type="EMBL" id="LGTL01000001">
    <property type="protein sequence ID" value="KPA86022.1"/>
    <property type="molecule type" value="Genomic_DNA"/>
</dbReference>
<evidence type="ECO:0000256" key="2">
    <source>
        <dbReference type="ARBA" id="ARBA00022857"/>
    </source>
</evidence>
<reference evidence="8 11" key="1">
    <citation type="submission" date="2015-07" db="EMBL/GenBank/DDBJ databases">
        <title>High-quality genome of monoxenous trypanosomatid Leptomonas pyrrhocoris.</title>
        <authorList>
            <person name="Flegontov P."/>
            <person name="Butenko A."/>
            <person name="Firsov S."/>
            <person name="Vlcek C."/>
            <person name="Logacheva M.D."/>
            <person name="Field M."/>
            <person name="Filatov D."/>
            <person name="Flegontova O."/>
            <person name="Gerasimov E."/>
            <person name="Jackson A.P."/>
            <person name="Kelly S."/>
            <person name="Opperdoes F."/>
            <person name="O'Reilly A."/>
            <person name="Votypka J."/>
            <person name="Yurchenko V."/>
            <person name="Lukes J."/>
        </authorList>
    </citation>
    <scope>NUCLEOTIDE SEQUENCE [LARGE SCALE GENOMIC DNA]</scope>
    <source>
        <strain evidence="8">H10</strain>
    </source>
</reference>
<evidence type="ECO:0000313" key="11">
    <source>
        <dbReference type="Proteomes" id="UP000037923"/>
    </source>
</evidence>
<dbReference type="RefSeq" id="XP_015664459.1">
    <property type="nucleotide sequence ID" value="XM_015796451.1"/>
</dbReference>
<dbReference type="PANTHER" id="PTHR43544:SF7">
    <property type="entry name" value="NADB-LER2"/>
    <property type="match status" value="1"/>
</dbReference>
<dbReference type="PROSITE" id="PS00061">
    <property type="entry name" value="ADH_SHORT"/>
    <property type="match status" value="1"/>
</dbReference>
<dbReference type="VEuPathDB" id="TriTrypDB:LpyrH10_01_2980"/>
<dbReference type="PRINTS" id="PR00081">
    <property type="entry name" value="GDHRDH"/>
</dbReference>
<dbReference type="VEuPathDB" id="TriTrypDB:LpyrH10_01_3000"/>
<dbReference type="PANTHER" id="PTHR43544">
    <property type="entry name" value="SHORT-CHAIN DEHYDROGENASE/REDUCTASE"/>
    <property type="match status" value="1"/>
</dbReference>
<dbReference type="InterPro" id="IPR057326">
    <property type="entry name" value="KR_dom"/>
</dbReference>
<dbReference type="Proteomes" id="UP000037923">
    <property type="component" value="Unassembled WGS sequence"/>
</dbReference>
<evidence type="ECO:0000256" key="1">
    <source>
        <dbReference type="ARBA" id="ARBA00006484"/>
    </source>
</evidence>
<keyword evidence="2" id="KW-0521">NADP</keyword>
<evidence type="ECO:0000313" key="8">
    <source>
        <dbReference type="EMBL" id="KPA86020.1"/>
    </source>
</evidence>